<sequence>MTDGELGELLSDCPTLYHMAARGSWPLIQHHGLLGTRALLDLFEVRGERREAILAQRRPEGVRLEHPDLGEATVRDQKPMSDRGLEKCLGDGMTPEAWYRLLNERAFLSLSRQRLLRLLQARPYRDDEHDVIEVAAAPLVDAYRDRITLAPINTGFTARYPAPRGADTFLSIEDYPYAHWRGKRARGERVVELAVSPGVPDIARFVRRVVRMRRDEELDLLWTGPEA</sequence>
<dbReference type="EMBL" id="FNIT01000011">
    <property type="protein sequence ID" value="SDO72360.1"/>
    <property type="molecule type" value="Genomic_DNA"/>
</dbReference>
<accession>A0A1H0LWP3</accession>
<dbReference type="Proteomes" id="UP000198793">
    <property type="component" value="Unassembled WGS sequence"/>
</dbReference>
<dbReference type="AlphaFoldDB" id="A0A1H0LWP3"/>
<dbReference type="OrthoDB" id="154268at2"/>
<keyword evidence="2" id="KW-1185">Reference proteome</keyword>
<name>A0A1H0LWP3_9HYPH</name>
<protein>
    <submittedName>
        <fullName evidence="1">Uncharacterized protein</fullName>
    </submittedName>
</protein>
<evidence type="ECO:0000313" key="2">
    <source>
        <dbReference type="Proteomes" id="UP000198793"/>
    </source>
</evidence>
<proteinExistence type="predicted"/>
<dbReference type="Pfam" id="PF22531">
    <property type="entry name" value="DUF7002"/>
    <property type="match status" value="1"/>
</dbReference>
<evidence type="ECO:0000313" key="1">
    <source>
        <dbReference type="EMBL" id="SDO72360.1"/>
    </source>
</evidence>
<gene>
    <name evidence="1" type="ORF">SAMN05192530_11182</name>
</gene>
<organism evidence="1 2">
    <name type="scientific">Aureimonas jatrophae</name>
    <dbReference type="NCBI Taxonomy" id="1166073"/>
    <lineage>
        <taxon>Bacteria</taxon>
        <taxon>Pseudomonadati</taxon>
        <taxon>Pseudomonadota</taxon>
        <taxon>Alphaproteobacteria</taxon>
        <taxon>Hyphomicrobiales</taxon>
        <taxon>Aurantimonadaceae</taxon>
        <taxon>Aureimonas</taxon>
    </lineage>
</organism>
<dbReference type="InterPro" id="IPR054271">
    <property type="entry name" value="DUF7002"/>
</dbReference>
<dbReference type="RefSeq" id="WP_139184059.1">
    <property type="nucleotide sequence ID" value="NZ_FNIT01000011.1"/>
</dbReference>
<reference evidence="1 2" key="1">
    <citation type="submission" date="2016-10" db="EMBL/GenBank/DDBJ databases">
        <authorList>
            <person name="de Groot N.N."/>
        </authorList>
    </citation>
    <scope>NUCLEOTIDE SEQUENCE [LARGE SCALE GENOMIC DNA]</scope>
    <source>
        <strain evidence="2">L7-484,KACC 16230,DSM 25025</strain>
    </source>
</reference>